<sequence>MHMPMIRDQHRTAVQASIDVVAAIRPEHLTLDTPCAGWNLADLLTHMTAQHHGFAAAARGGGADLSAWRTEPFADAVAADPAGTYAAAAHAVLAAFAADGIDEAPFALPEFGPGVSVPGSTAMGFHFVDYVVHGWDVAATLRTPYTLPPDVLAAALPIVMTVPDGEFRDADNSPFARALSLDDTDDDLARILRHLGRNPEYC</sequence>
<proteinExistence type="predicted"/>
<evidence type="ECO:0000259" key="1">
    <source>
        <dbReference type="Pfam" id="PF11716"/>
    </source>
</evidence>
<comment type="caution">
    <text evidence="2">The sequence shown here is derived from an EMBL/GenBank/DDBJ whole genome shotgun (WGS) entry which is preliminary data.</text>
</comment>
<dbReference type="InterPro" id="IPR017517">
    <property type="entry name" value="Maleyloyr_isom"/>
</dbReference>
<dbReference type="Proteomes" id="UP001172687">
    <property type="component" value="Unassembled WGS sequence"/>
</dbReference>
<feature type="domain" description="Mycothiol-dependent maleylpyruvate isomerase metal-binding" evidence="1">
    <location>
        <begin position="11"/>
        <end position="138"/>
    </location>
</feature>
<dbReference type="Gene3D" id="1.20.120.450">
    <property type="entry name" value="dinb family like domain"/>
    <property type="match status" value="1"/>
</dbReference>
<protein>
    <submittedName>
        <fullName evidence="2">TIGR03086 family metal-binding protein</fullName>
    </submittedName>
</protein>
<reference evidence="2" key="1">
    <citation type="submission" date="2023-07" db="EMBL/GenBank/DDBJ databases">
        <title>Degradation of tert-butanol by M. austroafricanum TBA100.</title>
        <authorList>
            <person name="Helbich S."/>
            <person name="Vainshtein Y."/>
        </authorList>
    </citation>
    <scope>NUCLEOTIDE SEQUENCE</scope>
    <source>
        <strain evidence="2">TBA100</strain>
    </source>
</reference>
<dbReference type="InterPro" id="IPR034660">
    <property type="entry name" value="DinB/YfiT-like"/>
</dbReference>
<dbReference type="Pfam" id="PF11716">
    <property type="entry name" value="MDMPI_N"/>
    <property type="match status" value="1"/>
</dbReference>
<evidence type="ECO:0000313" key="3">
    <source>
        <dbReference type="Proteomes" id="UP001172687"/>
    </source>
</evidence>
<organism evidence="2 3">
    <name type="scientific">Mycolicibacterium austroafricanum</name>
    <name type="common">Mycobacterium austroafricanum</name>
    <dbReference type="NCBI Taxonomy" id="39687"/>
    <lineage>
        <taxon>Bacteria</taxon>
        <taxon>Bacillati</taxon>
        <taxon>Actinomycetota</taxon>
        <taxon>Actinomycetes</taxon>
        <taxon>Mycobacteriales</taxon>
        <taxon>Mycobacteriaceae</taxon>
        <taxon>Mycolicibacterium</taxon>
    </lineage>
</organism>
<dbReference type="SUPFAM" id="SSF109854">
    <property type="entry name" value="DinB/YfiT-like putative metalloenzymes"/>
    <property type="match status" value="1"/>
</dbReference>
<dbReference type="NCBIfam" id="TIGR03083">
    <property type="entry name" value="maleylpyruvate isomerase family mycothiol-dependent enzyme"/>
    <property type="match status" value="1"/>
</dbReference>
<dbReference type="NCBIfam" id="TIGR03086">
    <property type="entry name" value="TIGR03086 family metal-binding protein"/>
    <property type="match status" value="1"/>
</dbReference>
<dbReference type="EMBL" id="JAUHTC010000087">
    <property type="protein sequence ID" value="MDN4521147.1"/>
    <property type="molecule type" value="Genomic_DNA"/>
</dbReference>
<name>A0ABT8HLH5_MYCAO</name>
<evidence type="ECO:0000313" key="2">
    <source>
        <dbReference type="EMBL" id="MDN4521147.1"/>
    </source>
</evidence>
<dbReference type="InterPro" id="IPR017520">
    <property type="entry name" value="CHP03086"/>
</dbReference>
<keyword evidence="3" id="KW-1185">Reference proteome</keyword>
<dbReference type="InterPro" id="IPR024344">
    <property type="entry name" value="MDMPI_metal-binding"/>
</dbReference>
<gene>
    <name evidence="2" type="ORF">QYF68_25485</name>
</gene>
<accession>A0ABT8HLH5</accession>